<sequence length="94" mass="9891">MFQELTMKIKMTAGLSGPKVSLAPGDIKDFADEKEAQRLVDANFAELVIEDTAGPPSMNETTGERVARLESELKDAKAAQKAEVAAAKAAGAQA</sequence>
<organism evidence="1 2">
    <name type="scientific">Novosphingobium pentaromativorans</name>
    <dbReference type="NCBI Taxonomy" id="205844"/>
    <lineage>
        <taxon>Bacteria</taxon>
        <taxon>Pseudomonadati</taxon>
        <taxon>Pseudomonadota</taxon>
        <taxon>Alphaproteobacteria</taxon>
        <taxon>Sphingomonadales</taxon>
        <taxon>Sphingomonadaceae</taxon>
        <taxon>Novosphingobium</taxon>
    </lineage>
</organism>
<protein>
    <submittedName>
        <fullName evidence="1">Uncharacterized protein</fullName>
    </submittedName>
</protein>
<dbReference type="Proteomes" id="UP000249082">
    <property type="component" value="Unassembled WGS sequence"/>
</dbReference>
<evidence type="ECO:0000313" key="2">
    <source>
        <dbReference type="Proteomes" id="UP000249082"/>
    </source>
</evidence>
<name>A0A2W5NTG0_9SPHN</name>
<reference evidence="1 2" key="1">
    <citation type="submission" date="2017-08" db="EMBL/GenBank/DDBJ databases">
        <title>Infants hospitalized years apart are colonized by the same room-sourced microbial strains.</title>
        <authorList>
            <person name="Brooks B."/>
            <person name="Olm M.R."/>
            <person name="Firek B.A."/>
            <person name="Baker R."/>
            <person name="Thomas B.C."/>
            <person name="Morowitz M.J."/>
            <person name="Banfield J.F."/>
        </authorList>
    </citation>
    <scope>NUCLEOTIDE SEQUENCE [LARGE SCALE GENOMIC DNA]</scope>
    <source>
        <strain evidence="1">S2_005_002_R2_33</strain>
    </source>
</reference>
<evidence type="ECO:0000313" key="1">
    <source>
        <dbReference type="EMBL" id="PZQ56264.1"/>
    </source>
</evidence>
<dbReference type="AlphaFoldDB" id="A0A2W5NTG0"/>
<gene>
    <name evidence="1" type="ORF">DI555_06525</name>
</gene>
<comment type="caution">
    <text evidence="1">The sequence shown here is derived from an EMBL/GenBank/DDBJ whole genome shotgun (WGS) entry which is preliminary data.</text>
</comment>
<proteinExistence type="predicted"/>
<dbReference type="EMBL" id="QFPX01000004">
    <property type="protein sequence ID" value="PZQ56264.1"/>
    <property type="molecule type" value="Genomic_DNA"/>
</dbReference>
<accession>A0A2W5NTG0</accession>